<keyword evidence="5" id="KW-1185">Reference proteome</keyword>
<dbReference type="InterPro" id="IPR004136">
    <property type="entry name" value="NMO"/>
</dbReference>
<keyword evidence="3" id="KW-0560">Oxidoreductase</keyword>
<sequence>MMGGGSPLAAPLSKRIKKGDPMKTKLTEMLGIKYPIVCGGMMRLAYPPLCAAISNAGGLGNLTAAMYKDKKDFTAAIRQVRELTDKPFMVNVTLLPSIGIDNKQYHAYFEACAEEKVTVMEIAGAPLNRFEDGVWFKLLKDAGVKIFHKAGSVRHGKHAAKAGYDGVIAAGVEEGGHPLNENVATTVLTPRMAEEVDVPVITAGGMVNGRSLAAALCLGADGILMATRFVATKECQVHEKVYQELINRQENDTVLYGNSIGLQGRALMNESIAKVLEIEARGGGLEEILPHISGIYGDDIWQEGKMDTGLIPVGQSIGLIHEVLTCKELLDGMVAEAKEIMTKNLTAFDERNDGE</sequence>
<keyword evidence="2" id="KW-0288">FMN</keyword>
<dbReference type="GO" id="GO:0018580">
    <property type="term" value="F:nitronate monooxygenase activity"/>
    <property type="evidence" value="ECO:0007669"/>
    <property type="project" value="InterPro"/>
</dbReference>
<dbReference type="InterPro" id="IPR013785">
    <property type="entry name" value="Aldolase_TIM"/>
</dbReference>
<accession>A0A1M6TPS0</accession>
<organism evidence="4 5">
    <name type="scientific">Desulfatibacillum alkenivorans DSM 16219</name>
    <dbReference type="NCBI Taxonomy" id="1121393"/>
    <lineage>
        <taxon>Bacteria</taxon>
        <taxon>Pseudomonadati</taxon>
        <taxon>Thermodesulfobacteriota</taxon>
        <taxon>Desulfobacteria</taxon>
        <taxon>Desulfobacterales</taxon>
        <taxon>Desulfatibacillaceae</taxon>
        <taxon>Desulfatibacillum</taxon>
    </lineage>
</organism>
<dbReference type="AlphaFoldDB" id="A0A1M6TPS0"/>
<evidence type="ECO:0000256" key="1">
    <source>
        <dbReference type="ARBA" id="ARBA00022630"/>
    </source>
</evidence>
<dbReference type="Gene3D" id="3.20.20.70">
    <property type="entry name" value="Aldolase class I"/>
    <property type="match status" value="1"/>
</dbReference>
<dbReference type="Proteomes" id="UP000183994">
    <property type="component" value="Unassembled WGS sequence"/>
</dbReference>
<reference evidence="5" key="1">
    <citation type="submission" date="2016-11" db="EMBL/GenBank/DDBJ databases">
        <authorList>
            <person name="Varghese N."/>
            <person name="Submissions S."/>
        </authorList>
    </citation>
    <scope>NUCLEOTIDE SEQUENCE [LARGE SCALE GENOMIC DNA]</scope>
    <source>
        <strain evidence="5">DSM 16219</strain>
    </source>
</reference>
<name>A0A1M6TPS0_9BACT</name>
<dbReference type="EMBL" id="FQZU01000028">
    <property type="protein sequence ID" value="SHK58913.1"/>
    <property type="molecule type" value="Genomic_DNA"/>
</dbReference>
<dbReference type="Pfam" id="PF03060">
    <property type="entry name" value="NMO"/>
    <property type="match status" value="1"/>
</dbReference>
<protein>
    <submittedName>
        <fullName evidence="4">Nitronate monooxygenase</fullName>
    </submittedName>
</protein>
<dbReference type="SUPFAM" id="SSF51412">
    <property type="entry name" value="Inosine monophosphate dehydrogenase (IMPDH)"/>
    <property type="match status" value="1"/>
</dbReference>
<evidence type="ECO:0000256" key="2">
    <source>
        <dbReference type="ARBA" id="ARBA00022643"/>
    </source>
</evidence>
<evidence type="ECO:0000256" key="3">
    <source>
        <dbReference type="ARBA" id="ARBA00023002"/>
    </source>
</evidence>
<dbReference type="STRING" id="1121393.SAMN02745216_03713"/>
<proteinExistence type="predicted"/>
<gene>
    <name evidence="4" type="ORF">SAMN02745216_03713</name>
</gene>
<dbReference type="PANTHER" id="PTHR32332">
    <property type="entry name" value="2-NITROPROPANE DIOXYGENASE"/>
    <property type="match status" value="1"/>
</dbReference>
<keyword evidence="1" id="KW-0285">Flavoprotein</keyword>
<keyword evidence="4" id="KW-0503">Monooxygenase</keyword>
<dbReference type="PANTHER" id="PTHR32332:SF20">
    <property type="entry name" value="2-NITROPROPANE DIOXYGENASE-LIKE PROTEIN"/>
    <property type="match status" value="1"/>
</dbReference>
<dbReference type="CDD" id="cd04730">
    <property type="entry name" value="NPD_like"/>
    <property type="match status" value="1"/>
</dbReference>
<evidence type="ECO:0000313" key="5">
    <source>
        <dbReference type="Proteomes" id="UP000183994"/>
    </source>
</evidence>
<evidence type="ECO:0000313" key="4">
    <source>
        <dbReference type="EMBL" id="SHK58913.1"/>
    </source>
</evidence>